<evidence type="ECO:0000313" key="2">
    <source>
        <dbReference type="Proteomes" id="UP000323257"/>
    </source>
</evidence>
<reference evidence="1 2" key="1">
    <citation type="submission" date="2019-07" db="EMBL/GenBank/DDBJ databases">
        <title>Genomic Encyclopedia of Type Strains, Phase III (KMG-III): the genomes of soil and plant-associated and newly described type strains.</title>
        <authorList>
            <person name="Whitman W."/>
        </authorList>
    </citation>
    <scope>NUCLEOTIDE SEQUENCE [LARGE SCALE GENOMIC DNA]</scope>
    <source>
        <strain evidence="1 2">BL24</strain>
    </source>
</reference>
<proteinExistence type="predicted"/>
<evidence type="ECO:0000313" key="1">
    <source>
        <dbReference type="EMBL" id="TYP70801.1"/>
    </source>
</evidence>
<dbReference type="Proteomes" id="UP000323257">
    <property type="component" value="Unassembled WGS sequence"/>
</dbReference>
<protein>
    <submittedName>
        <fullName evidence="1">Uncharacterized protein</fullName>
    </submittedName>
</protein>
<sequence>MTSSRGHQGALGLGQAEKQLDRQIKAGTAIQGQNPVDQEILAASHEHASELDDIIVKYEE</sequence>
<name>A0A5S5BUE9_9BACL</name>
<accession>A0A5S5BUE9</accession>
<dbReference type="OrthoDB" id="2629013at2"/>
<dbReference type="RefSeq" id="WP_148932342.1">
    <property type="nucleotide sequence ID" value="NZ_VNHS01000011.1"/>
</dbReference>
<organism evidence="1 2">
    <name type="scientific">Paenibacillus methanolicus</name>
    <dbReference type="NCBI Taxonomy" id="582686"/>
    <lineage>
        <taxon>Bacteria</taxon>
        <taxon>Bacillati</taxon>
        <taxon>Bacillota</taxon>
        <taxon>Bacilli</taxon>
        <taxon>Bacillales</taxon>
        <taxon>Paenibacillaceae</taxon>
        <taxon>Paenibacillus</taxon>
    </lineage>
</organism>
<dbReference type="EMBL" id="VNHS01000011">
    <property type="protein sequence ID" value="TYP70801.1"/>
    <property type="molecule type" value="Genomic_DNA"/>
</dbReference>
<gene>
    <name evidence="1" type="ORF">BCM02_111309</name>
</gene>
<keyword evidence="2" id="KW-1185">Reference proteome</keyword>
<comment type="caution">
    <text evidence="1">The sequence shown here is derived from an EMBL/GenBank/DDBJ whole genome shotgun (WGS) entry which is preliminary data.</text>
</comment>
<dbReference type="AlphaFoldDB" id="A0A5S5BUE9"/>